<keyword evidence="1" id="KW-1277">Toxin-antitoxin system</keyword>
<organism evidence="2 3">
    <name type="scientific">Dyadobacter fanqingshengii</name>
    <dbReference type="NCBI Taxonomy" id="2906443"/>
    <lineage>
        <taxon>Bacteria</taxon>
        <taxon>Pseudomonadati</taxon>
        <taxon>Bacteroidota</taxon>
        <taxon>Cytophagia</taxon>
        <taxon>Cytophagales</taxon>
        <taxon>Spirosomataceae</taxon>
        <taxon>Dyadobacter</taxon>
    </lineage>
</organism>
<evidence type="ECO:0000313" key="3">
    <source>
        <dbReference type="Proteomes" id="UP001139700"/>
    </source>
</evidence>
<evidence type="ECO:0000256" key="1">
    <source>
        <dbReference type="ARBA" id="ARBA00022649"/>
    </source>
</evidence>
<reference evidence="2" key="1">
    <citation type="submission" date="2021-12" db="EMBL/GenBank/DDBJ databases">
        <title>Novel species in genus Dyadobacter.</title>
        <authorList>
            <person name="Ma C."/>
        </authorList>
    </citation>
    <scope>NUCLEOTIDE SEQUENCE</scope>
    <source>
        <strain evidence="2">CY399</strain>
    </source>
</reference>
<sequence length="85" mass="9809">MKYKIELTHTAEKFLQKLSKRNYELVVRAVYSLADDPYQPGAKKLKGVDNTFRIRAGNFRILYNIDGGKLIVAVMDIGDRKDIYN</sequence>
<gene>
    <name evidence="2" type="ORF">LXM24_07955</name>
</gene>
<dbReference type="Gene3D" id="3.30.2310.20">
    <property type="entry name" value="RelE-like"/>
    <property type="match status" value="1"/>
</dbReference>
<comment type="caution">
    <text evidence="2">The sequence shown here is derived from an EMBL/GenBank/DDBJ whole genome shotgun (WGS) entry which is preliminary data.</text>
</comment>
<dbReference type="InterPro" id="IPR007712">
    <property type="entry name" value="RelE/ParE_toxin"/>
</dbReference>
<dbReference type="InterPro" id="IPR052747">
    <property type="entry name" value="TA_system_RelE_toxin"/>
</dbReference>
<keyword evidence="3" id="KW-1185">Reference proteome</keyword>
<dbReference type="RefSeq" id="WP_234612446.1">
    <property type="nucleotide sequence ID" value="NZ_CP098806.1"/>
</dbReference>
<dbReference type="SUPFAM" id="SSF143011">
    <property type="entry name" value="RelE-like"/>
    <property type="match status" value="1"/>
</dbReference>
<dbReference type="Proteomes" id="UP001139700">
    <property type="component" value="Unassembled WGS sequence"/>
</dbReference>
<dbReference type="AlphaFoldDB" id="A0A9X1P7X0"/>
<proteinExistence type="predicted"/>
<dbReference type="PANTHER" id="PTHR38813">
    <property type="match status" value="1"/>
</dbReference>
<dbReference type="Pfam" id="PF05016">
    <property type="entry name" value="ParE_toxin"/>
    <property type="match status" value="1"/>
</dbReference>
<evidence type="ECO:0000313" key="2">
    <source>
        <dbReference type="EMBL" id="MCF0040016.1"/>
    </source>
</evidence>
<dbReference type="EMBL" id="JAJTTA010000002">
    <property type="protein sequence ID" value="MCF0040016.1"/>
    <property type="molecule type" value="Genomic_DNA"/>
</dbReference>
<name>A0A9X1P7X0_9BACT</name>
<protein>
    <submittedName>
        <fullName evidence="2">Type II toxin-antitoxin system RelE/ParE family toxin</fullName>
    </submittedName>
</protein>
<accession>A0A9X1P7X0</accession>
<dbReference type="PANTHER" id="PTHR38813:SF1">
    <property type="entry name" value="TOXIN RELE1-RELATED"/>
    <property type="match status" value="1"/>
</dbReference>
<dbReference type="InterPro" id="IPR035093">
    <property type="entry name" value="RelE/ParE_toxin_dom_sf"/>
</dbReference>